<dbReference type="Pfam" id="PF04993">
    <property type="entry name" value="TfoX_N"/>
    <property type="match status" value="1"/>
</dbReference>
<dbReference type="Pfam" id="PF04994">
    <property type="entry name" value="TfoX_C"/>
    <property type="match status" value="1"/>
</dbReference>
<dbReference type="RefSeq" id="WP_006813544.1">
    <property type="nucleotide sequence ID" value="NZ_AP018946.1"/>
</dbReference>
<accession>A0A379G324</accession>
<dbReference type="Proteomes" id="UP000255129">
    <property type="component" value="Unassembled WGS sequence"/>
</dbReference>
<proteinExistence type="predicted"/>
<reference evidence="3 4" key="1">
    <citation type="submission" date="2018-06" db="EMBL/GenBank/DDBJ databases">
        <authorList>
            <consortium name="Pathogen Informatics"/>
            <person name="Doyle S."/>
        </authorList>
    </citation>
    <scope>NUCLEOTIDE SEQUENCE [LARGE SCALE GENOMIC DNA]</scope>
    <source>
        <strain evidence="3 4">NCTC12026</strain>
    </source>
</reference>
<dbReference type="Gene3D" id="3.30.1460.30">
    <property type="entry name" value="YgaC/TfoX-N like chaperone"/>
    <property type="match status" value="1"/>
</dbReference>
<dbReference type="Gene3D" id="1.10.150.20">
    <property type="entry name" value="5' to 3' exonuclease, C-terminal subdomain"/>
    <property type="match status" value="1"/>
</dbReference>
<dbReference type="AlphaFoldDB" id="A0A379G324"/>
<feature type="domain" description="TfoX C-terminal" evidence="2">
    <location>
        <begin position="118"/>
        <end position="195"/>
    </location>
</feature>
<dbReference type="GO" id="GO:0030420">
    <property type="term" value="P:establishment of competence for transformation"/>
    <property type="evidence" value="ECO:0007669"/>
    <property type="project" value="InterPro"/>
</dbReference>
<dbReference type="PIRSF" id="PIRSF028788">
    <property type="entry name" value="TfoX_Sxy"/>
    <property type="match status" value="1"/>
</dbReference>
<dbReference type="InterPro" id="IPR026256">
    <property type="entry name" value="TfoX-like_gammaprotbact"/>
</dbReference>
<evidence type="ECO:0000259" key="2">
    <source>
        <dbReference type="Pfam" id="PF04994"/>
    </source>
</evidence>
<dbReference type="InterPro" id="IPR047525">
    <property type="entry name" value="TfoX-like"/>
</dbReference>
<evidence type="ECO:0000313" key="4">
    <source>
        <dbReference type="Proteomes" id="UP000255129"/>
    </source>
</evidence>
<evidence type="ECO:0000313" key="3">
    <source>
        <dbReference type="EMBL" id="SUC35043.1"/>
    </source>
</evidence>
<dbReference type="PANTHER" id="PTHR36121:SF1">
    <property type="entry name" value="PROTEIN SXY"/>
    <property type="match status" value="1"/>
</dbReference>
<feature type="domain" description="TfoX N-terminal" evidence="1">
    <location>
        <begin position="13"/>
        <end position="104"/>
    </location>
</feature>
<sequence>MSLQKEKNSLLQETLKQFGELKKRNHFGGYCLCINNILVGLVLDGQFYVRGCLFARSYFESVGLNRLIYSKKGVPLELRYYQLPENAWSNVEILSHIIELAYRSAHEEAQKKASATVRIKDLPNMNMSMERALGKIGIFRAEELVMIGAKACFLKLKQHGKQTLSVKLLIGLAAAIEGCHSEVLPVRAKQELIKWFNNVS</sequence>
<dbReference type="OrthoDB" id="4225809at2"/>
<dbReference type="PANTHER" id="PTHR36121">
    <property type="entry name" value="PROTEIN SXY"/>
    <property type="match status" value="1"/>
</dbReference>
<gene>
    <name evidence="3" type="primary">sxy</name>
    <name evidence="3" type="ORF">NCTC12026_01419</name>
</gene>
<name>A0A379G324_9GAMM</name>
<dbReference type="InterPro" id="IPR007077">
    <property type="entry name" value="TfoX_C"/>
</dbReference>
<evidence type="ECO:0000259" key="1">
    <source>
        <dbReference type="Pfam" id="PF04993"/>
    </source>
</evidence>
<organism evidence="3 4">
    <name type="scientific">Providencia rustigianii</name>
    <dbReference type="NCBI Taxonomy" id="158850"/>
    <lineage>
        <taxon>Bacteria</taxon>
        <taxon>Pseudomonadati</taxon>
        <taxon>Pseudomonadota</taxon>
        <taxon>Gammaproteobacteria</taxon>
        <taxon>Enterobacterales</taxon>
        <taxon>Morganellaceae</taxon>
        <taxon>Providencia</taxon>
    </lineage>
</organism>
<dbReference type="EMBL" id="UGUA01000002">
    <property type="protein sequence ID" value="SUC35043.1"/>
    <property type="molecule type" value="Genomic_DNA"/>
</dbReference>
<dbReference type="SUPFAM" id="SSF159894">
    <property type="entry name" value="YgaC/TfoX-N like"/>
    <property type="match status" value="1"/>
</dbReference>
<protein>
    <submittedName>
        <fullName evidence="3">Regulator of competence-specific genes</fullName>
    </submittedName>
</protein>
<dbReference type="GeneID" id="93420751"/>
<dbReference type="InterPro" id="IPR007076">
    <property type="entry name" value="TfoX_N"/>
</dbReference>